<dbReference type="SUPFAM" id="SSF55781">
    <property type="entry name" value="GAF domain-like"/>
    <property type="match status" value="1"/>
</dbReference>
<dbReference type="Proteomes" id="UP000294200">
    <property type="component" value="Unassembled WGS sequence"/>
</dbReference>
<dbReference type="PROSITE" id="PS51078">
    <property type="entry name" value="ICLR_ED"/>
    <property type="match status" value="1"/>
</dbReference>
<dbReference type="GO" id="GO:0003700">
    <property type="term" value="F:DNA-binding transcription factor activity"/>
    <property type="evidence" value="ECO:0007669"/>
    <property type="project" value="TreeGrafter"/>
</dbReference>
<proteinExistence type="predicted"/>
<evidence type="ECO:0000313" key="6">
    <source>
        <dbReference type="Proteomes" id="UP000294200"/>
    </source>
</evidence>
<dbReference type="GO" id="GO:0003677">
    <property type="term" value="F:DNA binding"/>
    <property type="evidence" value="ECO:0007669"/>
    <property type="project" value="UniProtKB-KW"/>
</dbReference>
<sequence>MEATERVEQPAPCKAKEQRGIHAMEVGGTLLQYMADAGKPVSMTGLSTATALPLNQVFTYMVSLVRTGLVRRDLMTHSFEPGPLALKLGLRALAQRYPLHETIELAAELLEDHAHGAFIAIWTDSGPTVIQYHGPEMYVHVGLHVGSVMSIAYSSTGRLFAAFLPRETIEPLLAREVLWGEAISAGRLDRGFERLVQDVRNKRLSRTLGVPIPGVDSLSAPVFDRVGELIFSVTVFGPSRSLDTTDDGSVAKGVLRLSEKLSSRELKN</sequence>
<dbReference type="InterPro" id="IPR029016">
    <property type="entry name" value="GAF-like_dom_sf"/>
</dbReference>
<organism evidence="5 6">
    <name type="scientific">Paraburkholderia steynii</name>
    <dbReference type="NCBI Taxonomy" id="1245441"/>
    <lineage>
        <taxon>Bacteria</taxon>
        <taxon>Pseudomonadati</taxon>
        <taxon>Pseudomonadota</taxon>
        <taxon>Betaproteobacteria</taxon>
        <taxon>Burkholderiales</taxon>
        <taxon>Burkholderiaceae</taxon>
        <taxon>Paraburkholderia</taxon>
    </lineage>
</organism>
<evidence type="ECO:0000313" key="5">
    <source>
        <dbReference type="EMBL" id="TCG08675.1"/>
    </source>
</evidence>
<accession>A0A4R0XIM5</accession>
<dbReference type="Gene3D" id="1.10.10.10">
    <property type="entry name" value="Winged helix-like DNA-binding domain superfamily/Winged helix DNA-binding domain"/>
    <property type="match status" value="1"/>
</dbReference>
<keyword evidence="1" id="KW-0805">Transcription regulation</keyword>
<feature type="domain" description="IclR-ED" evidence="4">
    <location>
        <begin position="84"/>
        <end position="268"/>
    </location>
</feature>
<keyword evidence="2" id="KW-0238">DNA-binding</keyword>
<reference evidence="5 6" key="1">
    <citation type="submission" date="2017-02" db="EMBL/GenBank/DDBJ databases">
        <title>Paraburkholderia sophoroidis sp. nov. and Paraburkholderia steynii sp. nov. rhizobial symbionts of the fynbos legume Hypocalyptus sophoroides.</title>
        <authorList>
            <person name="Steenkamp E.T."/>
            <person name="Beukes C.W."/>
            <person name="Van Zyl E."/>
            <person name="Avontuur J."/>
            <person name="Chan W.Y."/>
            <person name="Hassen A."/>
            <person name="Palmer M."/>
            <person name="Mthombeni L."/>
            <person name="Phalane F."/>
            <person name="Sereme K."/>
            <person name="Venter S.N."/>
        </authorList>
    </citation>
    <scope>NUCLEOTIDE SEQUENCE [LARGE SCALE GENOMIC DNA]</scope>
    <source>
        <strain evidence="5 6">HC1.1ba</strain>
    </source>
</reference>
<keyword evidence="6" id="KW-1185">Reference proteome</keyword>
<dbReference type="Pfam" id="PF09339">
    <property type="entry name" value="HTH_IclR"/>
    <property type="match status" value="1"/>
</dbReference>
<evidence type="ECO:0000259" key="4">
    <source>
        <dbReference type="PROSITE" id="PS51078"/>
    </source>
</evidence>
<evidence type="ECO:0000256" key="2">
    <source>
        <dbReference type="ARBA" id="ARBA00023125"/>
    </source>
</evidence>
<dbReference type="InterPro" id="IPR036388">
    <property type="entry name" value="WH-like_DNA-bd_sf"/>
</dbReference>
<dbReference type="Gene3D" id="3.30.450.40">
    <property type="match status" value="1"/>
</dbReference>
<dbReference type="InterPro" id="IPR036390">
    <property type="entry name" value="WH_DNA-bd_sf"/>
</dbReference>
<dbReference type="PANTHER" id="PTHR30136">
    <property type="entry name" value="HELIX-TURN-HELIX TRANSCRIPTIONAL REGULATOR, ICLR FAMILY"/>
    <property type="match status" value="1"/>
</dbReference>
<evidence type="ECO:0000256" key="3">
    <source>
        <dbReference type="ARBA" id="ARBA00023163"/>
    </source>
</evidence>
<comment type="caution">
    <text evidence="5">The sequence shown here is derived from an EMBL/GenBank/DDBJ whole genome shotgun (WGS) entry which is preliminary data.</text>
</comment>
<dbReference type="InterPro" id="IPR005471">
    <property type="entry name" value="Tscrpt_reg_IclR_N"/>
</dbReference>
<gene>
    <name evidence="5" type="ORF">BZM27_10420</name>
</gene>
<dbReference type="InterPro" id="IPR014757">
    <property type="entry name" value="Tscrpt_reg_IclR_C"/>
</dbReference>
<evidence type="ECO:0000256" key="1">
    <source>
        <dbReference type="ARBA" id="ARBA00023015"/>
    </source>
</evidence>
<protein>
    <recommendedName>
        <fullName evidence="4">IclR-ED domain-containing protein</fullName>
    </recommendedName>
</protein>
<dbReference type="SUPFAM" id="SSF46785">
    <property type="entry name" value="Winged helix' DNA-binding domain"/>
    <property type="match status" value="1"/>
</dbReference>
<keyword evidence="3" id="KW-0804">Transcription</keyword>
<dbReference type="PANTHER" id="PTHR30136:SF8">
    <property type="entry name" value="TRANSCRIPTIONAL REGULATORY PROTEIN"/>
    <property type="match status" value="1"/>
</dbReference>
<name>A0A4R0XIM5_9BURK</name>
<dbReference type="InterPro" id="IPR050707">
    <property type="entry name" value="HTH_MetabolicPath_Reg"/>
</dbReference>
<dbReference type="AlphaFoldDB" id="A0A4R0XIM5"/>
<dbReference type="EMBL" id="MWML01000028">
    <property type="protein sequence ID" value="TCG08675.1"/>
    <property type="molecule type" value="Genomic_DNA"/>
</dbReference>
<dbReference type="Pfam" id="PF01614">
    <property type="entry name" value="IclR_C"/>
    <property type="match status" value="1"/>
</dbReference>
<dbReference type="GO" id="GO:0045892">
    <property type="term" value="P:negative regulation of DNA-templated transcription"/>
    <property type="evidence" value="ECO:0007669"/>
    <property type="project" value="TreeGrafter"/>
</dbReference>